<dbReference type="GO" id="GO:0000226">
    <property type="term" value="P:microtubule cytoskeleton organization"/>
    <property type="evidence" value="ECO:0007669"/>
    <property type="project" value="TreeGrafter"/>
</dbReference>
<keyword evidence="4" id="KW-0493">Microtubule</keyword>
<dbReference type="GO" id="GO:0035974">
    <property type="term" value="C:meiotic spindle pole body"/>
    <property type="evidence" value="ECO:0007669"/>
    <property type="project" value="TreeGrafter"/>
</dbReference>
<dbReference type="OrthoDB" id="27603at2759"/>
<evidence type="ECO:0000256" key="7">
    <source>
        <dbReference type="ARBA" id="ARBA00023017"/>
    </source>
</evidence>
<evidence type="ECO:0000256" key="1">
    <source>
        <dbReference type="ARBA" id="ARBA00004245"/>
    </source>
</evidence>
<evidence type="ECO:0008006" key="13">
    <source>
        <dbReference type="Google" id="ProtNLM"/>
    </source>
</evidence>
<keyword evidence="12" id="KW-1185">Reference proteome</keyword>
<protein>
    <recommendedName>
        <fullName evidence="13">Dynein light intermediate chain</fullName>
    </recommendedName>
</protein>
<evidence type="ECO:0000313" key="11">
    <source>
        <dbReference type="EMBL" id="ODV90579.1"/>
    </source>
</evidence>
<dbReference type="AlphaFoldDB" id="A0A1E4TFT1"/>
<dbReference type="GO" id="GO:0045504">
    <property type="term" value="F:dynein heavy chain binding"/>
    <property type="evidence" value="ECO:0007669"/>
    <property type="project" value="TreeGrafter"/>
</dbReference>
<keyword evidence="3" id="KW-0963">Cytoplasm</keyword>
<keyword evidence="5" id="KW-0547">Nucleotide-binding</keyword>
<organism evidence="11 12">
    <name type="scientific">Tortispora caseinolytica NRRL Y-17796</name>
    <dbReference type="NCBI Taxonomy" id="767744"/>
    <lineage>
        <taxon>Eukaryota</taxon>
        <taxon>Fungi</taxon>
        <taxon>Dikarya</taxon>
        <taxon>Ascomycota</taxon>
        <taxon>Saccharomycotina</taxon>
        <taxon>Trigonopsidomycetes</taxon>
        <taxon>Trigonopsidales</taxon>
        <taxon>Trigonopsidaceae</taxon>
        <taxon>Tortispora</taxon>
    </lineage>
</organism>
<keyword evidence="7" id="KW-0243">Dynein</keyword>
<keyword evidence="2" id="KW-0813">Transport</keyword>
<sequence length="429" mass="46831">MFRDILDAAPVADQSAHRTVILCGGSGEIQDIVLNLILQAFQLPKTKKPLNHGHVGSTLKYIAIPQYDNHPRSNVTCHVYCAPGPAFPYKQVLSSLIEKSPRVSVLLLCDWSNAPSWAADLSDWLYILSTCVDTNTSLDVVRRFNQSYGISASTSALVSDTELAPSLIDETSLCLGVFTGLVLVDNGKLDVIKNSMGWRESHLSYFEQFIRLTALKLSGFAAFVSSYTTTKNSLLPAYISTLLSSEQPIDLSEQFPASVSDFQSLFIPIGWDSQLKIQIISAKFPYEEYTAALAESVTNGSSRALCDLYDPFIKPIWNVSETNGAKPELDTELPSEQEFLAHLQQMFESSPNDSKRTAHHDTRTIGTPTPKPGGRTSLTPTTSNTPSASSPSVTPKGLQDRETVSSFFQSFVAKKSDSSSPSSRNSPAS</sequence>
<evidence type="ECO:0000256" key="9">
    <source>
        <dbReference type="ARBA" id="ARBA00023212"/>
    </source>
</evidence>
<dbReference type="Proteomes" id="UP000095023">
    <property type="component" value="Unassembled WGS sequence"/>
</dbReference>
<dbReference type="InterPro" id="IPR022780">
    <property type="entry name" value="Dynein_light_int_chain"/>
</dbReference>
<feature type="compositionally biased region" description="Low complexity" evidence="10">
    <location>
        <begin position="376"/>
        <end position="395"/>
    </location>
</feature>
<name>A0A1E4TFT1_9ASCO</name>
<evidence type="ECO:0000256" key="10">
    <source>
        <dbReference type="SAM" id="MobiDB-lite"/>
    </source>
</evidence>
<dbReference type="PANTHER" id="PTHR12688:SF0">
    <property type="entry name" value="DYNEIN LIGHT INTERMEDIATE CHAIN"/>
    <property type="match status" value="1"/>
</dbReference>
<dbReference type="Pfam" id="PF05783">
    <property type="entry name" value="DLIC"/>
    <property type="match status" value="1"/>
</dbReference>
<comment type="subcellular location">
    <subcellularLocation>
        <location evidence="1">Cytoplasm</location>
        <location evidence="1">Cytoskeleton</location>
    </subcellularLocation>
</comment>
<evidence type="ECO:0000256" key="6">
    <source>
        <dbReference type="ARBA" id="ARBA00022840"/>
    </source>
</evidence>
<evidence type="ECO:0000256" key="8">
    <source>
        <dbReference type="ARBA" id="ARBA00023175"/>
    </source>
</evidence>
<gene>
    <name evidence="11" type="ORF">CANCADRAFT_31484</name>
</gene>
<dbReference type="EMBL" id="KV453842">
    <property type="protein sequence ID" value="ODV90579.1"/>
    <property type="molecule type" value="Genomic_DNA"/>
</dbReference>
<keyword evidence="9" id="KW-0206">Cytoskeleton</keyword>
<dbReference type="GO" id="GO:0005874">
    <property type="term" value="C:microtubule"/>
    <property type="evidence" value="ECO:0007669"/>
    <property type="project" value="UniProtKB-KW"/>
</dbReference>
<evidence type="ECO:0000256" key="3">
    <source>
        <dbReference type="ARBA" id="ARBA00022490"/>
    </source>
</evidence>
<feature type="non-terminal residue" evidence="11">
    <location>
        <position position="1"/>
    </location>
</feature>
<dbReference type="GO" id="GO:0005524">
    <property type="term" value="F:ATP binding"/>
    <property type="evidence" value="ECO:0007669"/>
    <property type="project" value="UniProtKB-KW"/>
</dbReference>
<dbReference type="GO" id="GO:0007018">
    <property type="term" value="P:microtubule-based movement"/>
    <property type="evidence" value="ECO:0007669"/>
    <property type="project" value="InterPro"/>
</dbReference>
<reference evidence="12" key="1">
    <citation type="submission" date="2016-02" db="EMBL/GenBank/DDBJ databases">
        <title>Comparative genomics of biotechnologically important yeasts.</title>
        <authorList>
            <consortium name="DOE Joint Genome Institute"/>
            <person name="Riley R."/>
            <person name="Haridas S."/>
            <person name="Wolfe K.H."/>
            <person name="Lopes M.R."/>
            <person name="Hittinger C.T."/>
            <person name="Goker M."/>
            <person name="Salamov A."/>
            <person name="Wisecaver J."/>
            <person name="Long T.M."/>
            <person name="Aerts A.L."/>
            <person name="Barry K."/>
            <person name="Choi C."/>
            <person name="Clum A."/>
            <person name="Coughlan A.Y."/>
            <person name="Deshpande S."/>
            <person name="Douglass A.P."/>
            <person name="Hanson S.J."/>
            <person name="Klenk H.-P."/>
            <person name="Labutti K."/>
            <person name="Lapidus A."/>
            <person name="Lindquist E."/>
            <person name="Lipzen A."/>
            <person name="Meier-Kolthoff J.P."/>
            <person name="Ohm R.A."/>
            <person name="Otillar R.P."/>
            <person name="Pangilinan J."/>
            <person name="Peng Y."/>
            <person name="Rokas A."/>
            <person name="Rosa C.A."/>
            <person name="Scheuner C."/>
            <person name="Sibirny A.A."/>
            <person name="Slot J.C."/>
            <person name="Stielow J.B."/>
            <person name="Sun H."/>
            <person name="Kurtzman C.P."/>
            <person name="Blackwell M."/>
            <person name="Jeffries T.W."/>
            <person name="Grigoriev I.V."/>
        </authorList>
    </citation>
    <scope>NUCLEOTIDE SEQUENCE [LARGE SCALE GENOMIC DNA]</scope>
    <source>
        <strain evidence="12">NRRL Y-17796</strain>
    </source>
</reference>
<evidence type="ECO:0000256" key="5">
    <source>
        <dbReference type="ARBA" id="ARBA00022741"/>
    </source>
</evidence>
<dbReference type="PANTHER" id="PTHR12688">
    <property type="entry name" value="DYNEIN LIGHT INTERMEDIATE CHAIN"/>
    <property type="match status" value="1"/>
</dbReference>
<feature type="region of interest" description="Disordered" evidence="10">
    <location>
        <begin position="348"/>
        <end position="405"/>
    </location>
</feature>
<accession>A0A1E4TFT1</accession>
<evidence type="ECO:0000256" key="2">
    <source>
        <dbReference type="ARBA" id="ARBA00022448"/>
    </source>
</evidence>
<feature type="compositionally biased region" description="Basic and acidic residues" evidence="10">
    <location>
        <begin position="353"/>
        <end position="363"/>
    </location>
</feature>
<dbReference type="InterPro" id="IPR008467">
    <property type="entry name" value="Dynein1_light_intermed_chain"/>
</dbReference>
<dbReference type="GO" id="GO:0005868">
    <property type="term" value="C:cytoplasmic dynein complex"/>
    <property type="evidence" value="ECO:0007669"/>
    <property type="project" value="InterPro"/>
</dbReference>
<proteinExistence type="predicted"/>
<evidence type="ECO:0000313" key="12">
    <source>
        <dbReference type="Proteomes" id="UP000095023"/>
    </source>
</evidence>
<keyword evidence="8" id="KW-0505">Motor protein</keyword>
<keyword evidence="6" id="KW-0067">ATP-binding</keyword>
<evidence type="ECO:0000256" key="4">
    <source>
        <dbReference type="ARBA" id="ARBA00022701"/>
    </source>
</evidence>